<proteinExistence type="predicted"/>
<gene>
    <name evidence="1" type="ORF">LRN_1268</name>
</gene>
<dbReference type="Proteomes" id="UP000031011">
    <property type="component" value="Unassembled WGS sequence"/>
</dbReference>
<sequence>MKTKLTVAMPEMISKIAAGKKKFKITITNKITDEKTKALTGTLRLLLLPSFFEACPLFAKTNNVRLVLKIALLQADKAAVKTTKLMTSAAILMPMPLNT</sequence>
<name>A0A837DWK8_9LACO</name>
<reference evidence="1 2" key="1">
    <citation type="journal article" date="2015" name="BMC Microbiol.">
        <title>Lactobacillus ruminis strains cluster according to their mammalian gut source.</title>
        <authorList>
            <person name="O' Donnell M.M."/>
            <person name="Harris H.M."/>
            <person name="Lynch D.B."/>
            <person name="Ross R.P."/>
            <person name="O'Toole P.W."/>
        </authorList>
    </citation>
    <scope>NUCLEOTIDE SEQUENCE [LARGE SCALE GENOMIC DNA]</scope>
    <source>
        <strain evidence="1 2">DPC 6832</strain>
    </source>
</reference>
<organism evidence="1 2">
    <name type="scientific">Ligilactobacillus ruminis DPC 6832</name>
    <dbReference type="NCBI Taxonomy" id="1402208"/>
    <lineage>
        <taxon>Bacteria</taxon>
        <taxon>Bacillati</taxon>
        <taxon>Bacillota</taxon>
        <taxon>Bacilli</taxon>
        <taxon>Lactobacillales</taxon>
        <taxon>Lactobacillaceae</taxon>
        <taxon>Ligilactobacillus</taxon>
    </lineage>
</organism>
<comment type="caution">
    <text evidence="1">The sequence shown here is derived from an EMBL/GenBank/DDBJ whole genome shotgun (WGS) entry which is preliminary data.</text>
</comment>
<evidence type="ECO:0000313" key="1">
    <source>
        <dbReference type="EMBL" id="KIC05194.1"/>
    </source>
</evidence>
<accession>A0A837DWK8</accession>
<protein>
    <submittedName>
        <fullName evidence="1">Uncharacterized protein</fullName>
    </submittedName>
</protein>
<dbReference type="EMBL" id="AWYA01000059">
    <property type="protein sequence ID" value="KIC05194.1"/>
    <property type="molecule type" value="Genomic_DNA"/>
</dbReference>
<evidence type="ECO:0000313" key="2">
    <source>
        <dbReference type="Proteomes" id="UP000031011"/>
    </source>
</evidence>
<dbReference type="AlphaFoldDB" id="A0A837DWK8"/>